<dbReference type="RefSeq" id="WP_285981186.1">
    <property type="nucleotide sequence ID" value="NZ_JASVDS010000001.1"/>
</dbReference>
<dbReference type="SUPFAM" id="SSF53850">
    <property type="entry name" value="Periplasmic binding protein-like II"/>
    <property type="match status" value="1"/>
</dbReference>
<accession>A0ABT7LDY2</accession>
<evidence type="ECO:0000256" key="1">
    <source>
        <dbReference type="SAM" id="SignalP"/>
    </source>
</evidence>
<feature type="signal peptide" evidence="1">
    <location>
        <begin position="1"/>
        <end position="22"/>
    </location>
</feature>
<gene>
    <name evidence="2" type="ORF">QRD43_04025</name>
</gene>
<keyword evidence="1" id="KW-0732">Signal</keyword>
<organism evidence="2 3">
    <name type="scientific">Roseateles subflavus</name>
    <dbReference type="NCBI Taxonomy" id="3053353"/>
    <lineage>
        <taxon>Bacteria</taxon>
        <taxon>Pseudomonadati</taxon>
        <taxon>Pseudomonadota</taxon>
        <taxon>Betaproteobacteria</taxon>
        <taxon>Burkholderiales</taxon>
        <taxon>Sphaerotilaceae</taxon>
        <taxon>Roseateles</taxon>
    </lineage>
</organism>
<sequence length="252" mass="27482">MSVARRLVLAAALLAGAGLSAAQPAASAAASGDALPPVDVLFQDRPPYYAPQPGKQPPEGLVIEPLRRGLEHSRVPHRWVLTPAVRQLLMVESGQHLACAVGWFRNPAREAKGQFSAPLYRGQPLAMLARRDAPLREGMSLREAMESPARLLVKQGYSYGPELDALIAMRTGELARGTGEVTQLLRMLQAGHADWMPASPEEVQVQLQRDGQRAQTLHLLHFSDAPPPQARHLYCNKAVPAAWLERLNAALR</sequence>
<evidence type="ECO:0000313" key="2">
    <source>
        <dbReference type="EMBL" id="MDL5031066.1"/>
    </source>
</evidence>
<protein>
    <recommendedName>
        <fullName evidence="4">Solute-binding protein family 3/N-terminal domain-containing protein</fullName>
    </recommendedName>
</protein>
<evidence type="ECO:0008006" key="4">
    <source>
        <dbReference type="Google" id="ProtNLM"/>
    </source>
</evidence>
<dbReference type="EMBL" id="JASVDS010000001">
    <property type="protein sequence ID" value="MDL5031066.1"/>
    <property type="molecule type" value="Genomic_DNA"/>
</dbReference>
<proteinExistence type="predicted"/>
<dbReference type="Proteomes" id="UP001238603">
    <property type="component" value="Unassembled WGS sequence"/>
</dbReference>
<feature type="chain" id="PRO_5046194046" description="Solute-binding protein family 3/N-terminal domain-containing protein" evidence="1">
    <location>
        <begin position="23"/>
        <end position="252"/>
    </location>
</feature>
<comment type="caution">
    <text evidence="2">The sequence shown here is derived from an EMBL/GenBank/DDBJ whole genome shotgun (WGS) entry which is preliminary data.</text>
</comment>
<name>A0ABT7LDY2_9BURK</name>
<reference evidence="2 3" key="1">
    <citation type="submission" date="2023-06" db="EMBL/GenBank/DDBJ databases">
        <title>Pelomonas sp. APW6 16S ribosomal RNA gene genome sequencing and assembly.</title>
        <authorList>
            <person name="Woo H."/>
        </authorList>
    </citation>
    <scope>NUCLEOTIDE SEQUENCE [LARGE SCALE GENOMIC DNA]</scope>
    <source>
        <strain evidence="2 3">APW6</strain>
    </source>
</reference>
<keyword evidence="3" id="KW-1185">Reference proteome</keyword>
<dbReference type="PROSITE" id="PS51318">
    <property type="entry name" value="TAT"/>
    <property type="match status" value="1"/>
</dbReference>
<dbReference type="InterPro" id="IPR006311">
    <property type="entry name" value="TAT_signal"/>
</dbReference>
<evidence type="ECO:0000313" key="3">
    <source>
        <dbReference type="Proteomes" id="UP001238603"/>
    </source>
</evidence>